<dbReference type="GeneID" id="54332306"/>
<dbReference type="OrthoDB" id="3535343at2759"/>
<dbReference type="AlphaFoldDB" id="A0A5M9M7W6"/>
<comment type="caution">
    <text evidence="1">The sequence shown here is derived from an EMBL/GenBank/DDBJ whole genome shotgun (WGS) entry which is preliminary data.</text>
</comment>
<gene>
    <name evidence="1" type="ORF">ATNIH1004_009604</name>
</gene>
<organism evidence="1 2">
    <name type="scientific">Aspergillus tanneri</name>
    <dbReference type="NCBI Taxonomy" id="1220188"/>
    <lineage>
        <taxon>Eukaryota</taxon>
        <taxon>Fungi</taxon>
        <taxon>Dikarya</taxon>
        <taxon>Ascomycota</taxon>
        <taxon>Pezizomycotina</taxon>
        <taxon>Eurotiomycetes</taxon>
        <taxon>Eurotiomycetidae</taxon>
        <taxon>Eurotiales</taxon>
        <taxon>Aspergillaceae</taxon>
        <taxon>Aspergillus</taxon>
        <taxon>Aspergillus subgen. Circumdati</taxon>
    </lineage>
</organism>
<protein>
    <submittedName>
        <fullName evidence="1">Uncharacterized protein</fullName>
    </submittedName>
</protein>
<accession>A0A5M9M7W6</accession>
<dbReference type="EMBL" id="QUQM01000005">
    <property type="protein sequence ID" value="KAA8642851.1"/>
    <property type="molecule type" value="Genomic_DNA"/>
</dbReference>
<evidence type="ECO:0000313" key="2">
    <source>
        <dbReference type="Proteomes" id="UP000324241"/>
    </source>
</evidence>
<evidence type="ECO:0000313" key="1">
    <source>
        <dbReference type="EMBL" id="KAA8642851.1"/>
    </source>
</evidence>
<dbReference type="Proteomes" id="UP000324241">
    <property type="component" value="Unassembled WGS sequence"/>
</dbReference>
<sequence>MVYFPSQSSGEIIDSDPERNEIISYVSSGYIYLSPSQKLVCAGEAYDGALATSVFNCANMTETGLVDNTMASFSDDGRSAQWRGYILSNYPLFSQVCSSKEARPSQA</sequence>
<proteinExistence type="predicted"/>
<name>A0A5M9M7W6_9EURO</name>
<reference evidence="1 2" key="1">
    <citation type="submission" date="2019-08" db="EMBL/GenBank/DDBJ databases">
        <title>The genome sequence of a newly discovered highly antifungal drug resistant Aspergillus species, Aspergillus tanneri NIH 1004.</title>
        <authorList>
            <person name="Mounaud S."/>
            <person name="Singh I."/>
            <person name="Joardar V."/>
            <person name="Pakala S."/>
            <person name="Pakala S."/>
            <person name="Venepally P."/>
            <person name="Chung J.K."/>
            <person name="Losada L."/>
            <person name="Nierman W.C."/>
        </authorList>
    </citation>
    <scope>NUCLEOTIDE SEQUENCE [LARGE SCALE GENOMIC DNA]</scope>
    <source>
        <strain evidence="1 2">NIH1004</strain>
    </source>
</reference>
<dbReference type="RefSeq" id="XP_033422213.1">
    <property type="nucleotide sequence ID" value="XM_033574195.1"/>
</dbReference>